<evidence type="ECO:0000259" key="8">
    <source>
        <dbReference type="PROSITE" id="PS51695"/>
    </source>
</evidence>
<evidence type="ECO:0000256" key="1">
    <source>
        <dbReference type="ARBA" id="ARBA00001913"/>
    </source>
</evidence>
<proteinExistence type="predicted"/>
<protein>
    <submittedName>
        <fullName evidence="9">Protease pro-enzyme activation domain-containing protein</fullName>
    </submittedName>
</protein>
<keyword evidence="2 9" id="KW-0645">Protease</keyword>
<dbReference type="PANTHER" id="PTHR14218">
    <property type="entry name" value="PROTEASE S8 TRIPEPTIDYL PEPTIDASE I CLN2"/>
    <property type="match status" value="1"/>
</dbReference>
<evidence type="ECO:0000256" key="4">
    <source>
        <dbReference type="ARBA" id="ARBA00022801"/>
    </source>
</evidence>
<keyword evidence="3" id="KW-0479">Metal-binding</keyword>
<dbReference type="CDD" id="cd11377">
    <property type="entry name" value="Pro-peptidase_S53"/>
    <property type="match status" value="1"/>
</dbReference>
<sequence length="636" mass="70424">MKRLIQRGLILLVGVGLLVVATSKTTFANAISDIFSNMTTAQKLMPSELKANSAVDFDIVLKPRNLSGLYQQALAVNNPVKPEFKQYLTATGIRDQYGQPTSVTDEWTQFLKHYQLKTSTYHNGLILNVSGKAKNANRLFKVNLNQALYHANPLQFGNRKPSIPARLAKTVWTTLGVTDHNSRYFYPESKINFFGSTMPINYAKNFGDTSRFANHYKVTPLYQRGLTGKGQTIGIIAFGGINWQDVSHFWKHEKVNANKSRYTVKRVNSGLFDPSLVDEGEEEAEMDVEYAGSVAPEANIRLYRVKSSVPTFMNFVNAYATAYDENQAGSLSSSWGLGTDHYLQLLKQRRVLSPKYLQVMNLIFAQGALEGISNFVASGDNGGPTYTVSGLSGSKVLLDRTVNDADPYSTSPWITSIGGTTLPFSKKYQPADNVLGVIQVNKERSWGTDYYWPILQNNSNFFAKMPEFLPEIGEGSGGGFAHMYNTPDYQQGVPGINTFSARQYLSQLNQPSFNPALVTGTDSGRNYPDVSANADANTGYLIYTGATWRVGGGTSIVTPQFAAVTALINSQTGRPRMGFWNPQLYRLAVQSDTPFTPLNDTEDNSNLYYTGQPNTDYNQASGLGIVNFEKLMQTYR</sequence>
<dbReference type="RefSeq" id="WP_121978258.1">
    <property type="nucleotide sequence ID" value="NZ_JBHTLH010000019.1"/>
</dbReference>
<evidence type="ECO:0000256" key="2">
    <source>
        <dbReference type="ARBA" id="ARBA00022670"/>
    </source>
</evidence>
<evidence type="ECO:0000256" key="7">
    <source>
        <dbReference type="ARBA" id="ARBA00023145"/>
    </source>
</evidence>
<gene>
    <name evidence="9" type="ORF">ACFQ22_08275</name>
</gene>
<dbReference type="GO" id="GO:0006508">
    <property type="term" value="P:proteolysis"/>
    <property type="evidence" value="ECO:0007669"/>
    <property type="project" value="UniProtKB-KW"/>
</dbReference>
<keyword evidence="5" id="KW-0720">Serine protease</keyword>
<dbReference type="CDD" id="cd04056">
    <property type="entry name" value="Peptidases_S53"/>
    <property type="match status" value="1"/>
</dbReference>
<evidence type="ECO:0000313" key="10">
    <source>
        <dbReference type="Proteomes" id="UP001597156"/>
    </source>
</evidence>
<dbReference type="Pfam" id="PF09286">
    <property type="entry name" value="Pro-kuma_activ"/>
    <property type="match status" value="1"/>
</dbReference>
<dbReference type="InterPro" id="IPR030400">
    <property type="entry name" value="Sedolisin_dom"/>
</dbReference>
<evidence type="ECO:0000256" key="5">
    <source>
        <dbReference type="ARBA" id="ARBA00022825"/>
    </source>
</evidence>
<reference evidence="10" key="1">
    <citation type="journal article" date="2019" name="Int. J. Syst. Evol. Microbiol.">
        <title>The Global Catalogue of Microorganisms (GCM) 10K type strain sequencing project: providing services to taxonomists for standard genome sequencing and annotation.</title>
        <authorList>
            <consortium name="The Broad Institute Genomics Platform"/>
            <consortium name="The Broad Institute Genome Sequencing Center for Infectious Disease"/>
            <person name="Wu L."/>
            <person name="Ma J."/>
        </authorList>
    </citation>
    <scope>NUCLEOTIDE SEQUENCE [LARGE SCALE GENOMIC DNA]</scope>
    <source>
        <strain evidence="10">CCUG 71848</strain>
    </source>
</reference>
<keyword evidence="7" id="KW-0865">Zymogen</keyword>
<evidence type="ECO:0000313" key="9">
    <source>
        <dbReference type="EMBL" id="MFD1125350.1"/>
    </source>
</evidence>
<dbReference type="EMBL" id="JBHTLH010000019">
    <property type="protein sequence ID" value="MFD1125350.1"/>
    <property type="molecule type" value="Genomic_DNA"/>
</dbReference>
<evidence type="ECO:0000256" key="6">
    <source>
        <dbReference type="ARBA" id="ARBA00022837"/>
    </source>
</evidence>
<name>A0ABW3PK31_9LACO</name>
<dbReference type="SMART" id="SM00944">
    <property type="entry name" value="Pro-kuma_activ"/>
    <property type="match status" value="1"/>
</dbReference>
<organism evidence="9 10">
    <name type="scientific">Lentilactobacillus raoultii</name>
    <dbReference type="NCBI Taxonomy" id="1987503"/>
    <lineage>
        <taxon>Bacteria</taxon>
        <taxon>Bacillati</taxon>
        <taxon>Bacillota</taxon>
        <taxon>Bacilli</taxon>
        <taxon>Lactobacillales</taxon>
        <taxon>Lactobacillaceae</taxon>
        <taxon>Lentilactobacillus</taxon>
    </lineage>
</organism>
<dbReference type="Proteomes" id="UP001597156">
    <property type="component" value="Unassembled WGS sequence"/>
</dbReference>
<dbReference type="SUPFAM" id="SSF54897">
    <property type="entry name" value="Protease propeptides/inhibitors"/>
    <property type="match status" value="1"/>
</dbReference>
<keyword evidence="6" id="KW-0106">Calcium</keyword>
<evidence type="ECO:0000256" key="3">
    <source>
        <dbReference type="ARBA" id="ARBA00022723"/>
    </source>
</evidence>
<dbReference type="PROSITE" id="PS51695">
    <property type="entry name" value="SEDOLISIN"/>
    <property type="match status" value="1"/>
</dbReference>
<dbReference type="InterPro" id="IPR036852">
    <property type="entry name" value="Peptidase_S8/S53_dom_sf"/>
</dbReference>
<dbReference type="GO" id="GO:0008233">
    <property type="term" value="F:peptidase activity"/>
    <property type="evidence" value="ECO:0007669"/>
    <property type="project" value="UniProtKB-KW"/>
</dbReference>
<accession>A0ABW3PK31</accession>
<comment type="cofactor">
    <cofactor evidence="1">
        <name>Ca(2+)</name>
        <dbReference type="ChEBI" id="CHEBI:29108"/>
    </cofactor>
</comment>
<dbReference type="PANTHER" id="PTHR14218:SF15">
    <property type="entry name" value="TRIPEPTIDYL-PEPTIDASE 1"/>
    <property type="match status" value="1"/>
</dbReference>
<keyword evidence="4" id="KW-0378">Hydrolase</keyword>
<feature type="domain" description="Peptidase S53" evidence="8">
    <location>
        <begin position="212"/>
        <end position="636"/>
    </location>
</feature>
<comment type="caution">
    <text evidence="9">The sequence shown here is derived from an EMBL/GenBank/DDBJ whole genome shotgun (WGS) entry which is preliminary data.</text>
</comment>
<dbReference type="Gene3D" id="3.40.50.200">
    <property type="entry name" value="Peptidase S8/S53 domain"/>
    <property type="match status" value="1"/>
</dbReference>
<dbReference type="SUPFAM" id="SSF52743">
    <property type="entry name" value="Subtilisin-like"/>
    <property type="match status" value="1"/>
</dbReference>
<dbReference type="InterPro" id="IPR015366">
    <property type="entry name" value="S53_propep"/>
</dbReference>
<keyword evidence="10" id="KW-1185">Reference proteome</keyword>
<dbReference type="InterPro" id="IPR050819">
    <property type="entry name" value="Tripeptidyl-peptidase_I"/>
</dbReference>